<keyword evidence="1" id="KW-1133">Transmembrane helix</keyword>
<keyword evidence="1" id="KW-0472">Membrane</keyword>
<comment type="caution">
    <text evidence="2">The sequence shown here is derived from an EMBL/GenBank/DDBJ whole genome shotgun (WGS) entry which is preliminary data.</text>
</comment>
<feature type="transmembrane region" description="Helical" evidence="1">
    <location>
        <begin position="21"/>
        <end position="39"/>
    </location>
</feature>
<reference evidence="2 3" key="1">
    <citation type="submission" date="2017-10" db="EMBL/GenBank/DDBJ databases">
        <title>Genomics of the genus Arcobacter.</title>
        <authorList>
            <person name="Perez-Cataluna A."/>
            <person name="Figueras M.J."/>
        </authorList>
    </citation>
    <scope>NUCLEOTIDE SEQUENCE [LARGE SCALE GENOMIC DNA]</scope>
    <source>
        <strain evidence="2 3">CECT 8993</strain>
    </source>
</reference>
<name>A0A4Q0YF13_9BACT</name>
<protein>
    <submittedName>
        <fullName evidence="2">Uncharacterized protein</fullName>
    </submittedName>
</protein>
<sequence>MRRNMIFLKKRISVRKWIKTFLLGLCIYIIFILGFNTLIDPFGKSELICENKYKPIVNERGYKYDYIFKEGNIKNYDSLILGSSRVMQLIPSHSQYTKGFYNFGVSVANNAEKLFILKEWLKNKPLKKVYLGIDYYNFLIDTRPGYVNYYKFYGFSKNYFSFSTFLITLKTISNSIKNKPEVFIEKDGALNYYSKNKEIEEGLFDFSTKKLVEDAIPNYNKFSNFEVQESVFETLKEIEKLSHEYKFELYVFTTPMYYEAFQLYQKNETIYKKFLYINEQLKNIFGRVYFFDGDINLTSNNINYYDSVHYRPILGDKIILRLNSESAFGKLLIKDN</sequence>
<organism evidence="2 3">
    <name type="scientific">Halarcobacter ebronensis</name>
    <dbReference type="NCBI Taxonomy" id="1462615"/>
    <lineage>
        <taxon>Bacteria</taxon>
        <taxon>Pseudomonadati</taxon>
        <taxon>Campylobacterota</taxon>
        <taxon>Epsilonproteobacteria</taxon>
        <taxon>Campylobacterales</taxon>
        <taxon>Arcobacteraceae</taxon>
        <taxon>Halarcobacter</taxon>
    </lineage>
</organism>
<evidence type="ECO:0000313" key="3">
    <source>
        <dbReference type="Proteomes" id="UP000290172"/>
    </source>
</evidence>
<gene>
    <name evidence="2" type="ORF">CRV08_03860</name>
</gene>
<accession>A0A4Q0YF13</accession>
<proteinExistence type="predicted"/>
<evidence type="ECO:0000256" key="1">
    <source>
        <dbReference type="SAM" id="Phobius"/>
    </source>
</evidence>
<dbReference type="Proteomes" id="UP000290172">
    <property type="component" value="Unassembled WGS sequence"/>
</dbReference>
<evidence type="ECO:0000313" key="2">
    <source>
        <dbReference type="EMBL" id="RXJ69156.1"/>
    </source>
</evidence>
<dbReference type="EMBL" id="PDKJ01000003">
    <property type="protein sequence ID" value="RXJ69156.1"/>
    <property type="molecule type" value="Genomic_DNA"/>
</dbReference>
<dbReference type="AlphaFoldDB" id="A0A4Q0YF13"/>
<keyword evidence="1" id="KW-0812">Transmembrane</keyword>